<evidence type="ECO:0000313" key="1">
    <source>
        <dbReference type="EMBL" id="KAL2820235.1"/>
    </source>
</evidence>
<reference evidence="1 2" key="1">
    <citation type="submission" date="2024-07" db="EMBL/GenBank/DDBJ databases">
        <title>Section-level genome sequencing and comparative genomics of Aspergillus sections Usti and Cavernicolus.</title>
        <authorList>
            <consortium name="Lawrence Berkeley National Laboratory"/>
            <person name="Nybo J.L."/>
            <person name="Vesth T.C."/>
            <person name="Theobald S."/>
            <person name="Frisvad J.C."/>
            <person name="Larsen T.O."/>
            <person name="Kjaerboelling I."/>
            <person name="Rothschild-Mancinelli K."/>
            <person name="Lyhne E.K."/>
            <person name="Kogle M.E."/>
            <person name="Barry K."/>
            <person name="Clum A."/>
            <person name="Na H."/>
            <person name="Ledsgaard L."/>
            <person name="Lin J."/>
            <person name="Lipzen A."/>
            <person name="Kuo A."/>
            <person name="Riley R."/>
            <person name="Mondo S."/>
            <person name="LaButti K."/>
            <person name="Haridas S."/>
            <person name="Pangalinan J."/>
            <person name="Salamov A.A."/>
            <person name="Simmons B.A."/>
            <person name="Magnuson J.K."/>
            <person name="Chen J."/>
            <person name="Drula E."/>
            <person name="Henrissat B."/>
            <person name="Wiebenga A."/>
            <person name="Lubbers R.J."/>
            <person name="Gomes A.C."/>
            <person name="Makela M.R."/>
            <person name="Stajich J."/>
            <person name="Grigoriev I.V."/>
            <person name="Mortensen U.H."/>
            <person name="De vries R.P."/>
            <person name="Baker S.E."/>
            <person name="Andersen M.R."/>
        </authorList>
    </citation>
    <scope>NUCLEOTIDE SEQUENCE [LARGE SCALE GENOMIC DNA]</scope>
    <source>
        <strain evidence="1 2">CBS 600.67</strain>
    </source>
</reference>
<name>A0ABR4HXL5_9EURO</name>
<sequence>MSSCGAADPRHTSGGSEERKYAAFFKPCGRNGRLWCHSCAGRVAVHGQVAIIKQAILYSILLIITTTTAAAATTTPNLILYRGLGYCIS</sequence>
<protein>
    <submittedName>
        <fullName evidence="1">Uncharacterized protein</fullName>
    </submittedName>
</protein>
<organism evidence="1 2">
    <name type="scientific">Aspergillus cavernicola</name>
    <dbReference type="NCBI Taxonomy" id="176166"/>
    <lineage>
        <taxon>Eukaryota</taxon>
        <taxon>Fungi</taxon>
        <taxon>Dikarya</taxon>
        <taxon>Ascomycota</taxon>
        <taxon>Pezizomycotina</taxon>
        <taxon>Eurotiomycetes</taxon>
        <taxon>Eurotiomycetidae</taxon>
        <taxon>Eurotiales</taxon>
        <taxon>Aspergillaceae</taxon>
        <taxon>Aspergillus</taxon>
        <taxon>Aspergillus subgen. Nidulantes</taxon>
    </lineage>
</organism>
<accession>A0ABR4HXL5</accession>
<dbReference type="EMBL" id="JBFXLS010000071">
    <property type="protein sequence ID" value="KAL2820235.1"/>
    <property type="molecule type" value="Genomic_DNA"/>
</dbReference>
<evidence type="ECO:0000313" key="2">
    <source>
        <dbReference type="Proteomes" id="UP001610335"/>
    </source>
</evidence>
<keyword evidence="2" id="KW-1185">Reference proteome</keyword>
<dbReference type="Proteomes" id="UP001610335">
    <property type="component" value="Unassembled WGS sequence"/>
</dbReference>
<gene>
    <name evidence="1" type="ORF">BDW59DRAFT_117947</name>
</gene>
<comment type="caution">
    <text evidence="1">The sequence shown here is derived from an EMBL/GenBank/DDBJ whole genome shotgun (WGS) entry which is preliminary data.</text>
</comment>
<proteinExistence type="predicted"/>